<proteinExistence type="predicted"/>
<evidence type="ECO:0000256" key="2">
    <source>
        <dbReference type="ARBA" id="ARBA00012251"/>
    </source>
</evidence>
<dbReference type="PROSITE" id="PS51873">
    <property type="entry name" value="TRIAD"/>
    <property type="match status" value="1"/>
</dbReference>
<protein>
    <recommendedName>
        <fullName evidence="2">RBR-type E3 ubiquitin transferase</fullName>
        <ecNumber evidence="2">2.3.2.31</ecNumber>
    </recommendedName>
</protein>
<dbReference type="AlphaFoldDB" id="A0A6A6X9Q1"/>
<dbReference type="EMBL" id="MU001941">
    <property type="protein sequence ID" value="KAF2793126.1"/>
    <property type="molecule type" value="Genomic_DNA"/>
</dbReference>
<keyword evidence="11" id="KW-1185">Reference proteome</keyword>
<dbReference type="Gene3D" id="1.20.120.1750">
    <property type="match status" value="1"/>
</dbReference>
<keyword evidence="5" id="KW-0677">Repeat</keyword>
<evidence type="ECO:0000256" key="4">
    <source>
        <dbReference type="ARBA" id="ARBA00022723"/>
    </source>
</evidence>
<evidence type="ECO:0000256" key="5">
    <source>
        <dbReference type="ARBA" id="ARBA00022737"/>
    </source>
</evidence>
<evidence type="ECO:0000256" key="1">
    <source>
        <dbReference type="ARBA" id="ARBA00001798"/>
    </source>
</evidence>
<evidence type="ECO:0000256" key="8">
    <source>
        <dbReference type="ARBA" id="ARBA00022833"/>
    </source>
</evidence>
<dbReference type="GO" id="GO:0061630">
    <property type="term" value="F:ubiquitin protein ligase activity"/>
    <property type="evidence" value="ECO:0007669"/>
    <property type="project" value="UniProtKB-EC"/>
</dbReference>
<evidence type="ECO:0000313" key="11">
    <source>
        <dbReference type="Proteomes" id="UP000799757"/>
    </source>
</evidence>
<comment type="catalytic activity">
    <reaction evidence="1">
        <text>[E2 ubiquitin-conjugating enzyme]-S-ubiquitinyl-L-cysteine + [acceptor protein]-L-lysine = [E2 ubiquitin-conjugating enzyme]-L-cysteine + [acceptor protein]-N(6)-ubiquitinyl-L-lysine.</text>
        <dbReference type="EC" id="2.3.2.31"/>
    </reaction>
</comment>
<dbReference type="GO" id="GO:0008270">
    <property type="term" value="F:zinc ion binding"/>
    <property type="evidence" value="ECO:0007669"/>
    <property type="project" value="UniProtKB-KW"/>
</dbReference>
<dbReference type="SUPFAM" id="SSF57850">
    <property type="entry name" value="RING/U-box"/>
    <property type="match status" value="1"/>
</dbReference>
<dbReference type="EC" id="2.3.2.31" evidence="2"/>
<dbReference type="CDD" id="cd22584">
    <property type="entry name" value="Rcat_RBR_unk"/>
    <property type="match status" value="1"/>
</dbReference>
<organism evidence="10 11">
    <name type="scientific">Melanomma pulvis-pyrius CBS 109.77</name>
    <dbReference type="NCBI Taxonomy" id="1314802"/>
    <lineage>
        <taxon>Eukaryota</taxon>
        <taxon>Fungi</taxon>
        <taxon>Dikarya</taxon>
        <taxon>Ascomycota</taxon>
        <taxon>Pezizomycotina</taxon>
        <taxon>Dothideomycetes</taxon>
        <taxon>Pleosporomycetidae</taxon>
        <taxon>Pleosporales</taxon>
        <taxon>Melanommataceae</taxon>
        <taxon>Melanomma</taxon>
    </lineage>
</organism>
<feature type="domain" description="RING-type" evidence="9">
    <location>
        <begin position="1"/>
        <end position="195"/>
    </location>
</feature>
<name>A0A6A6X9Q1_9PLEO</name>
<dbReference type="GO" id="GO:0016567">
    <property type="term" value="P:protein ubiquitination"/>
    <property type="evidence" value="ECO:0007669"/>
    <property type="project" value="InterPro"/>
</dbReference>
<reference evidence="10" key="1">
    <citation type="journal article" date="2020" name="Stud. Mycol.">
        <title>101 Dothideomycetes genomes: a test case for predicting lifestyles and emergence of pathogens.</title>
        <authorList>
            <person name="Haridas S."/>
            <person name="Albert R."/>
            <person name="Binder M."/>
            <person name="Bloem J."/>
            <person name="Labutti K."/>
            <person name="Salamov A."/>
            <person name="Andreopoulos B."/>
            <person name="Baker S."/>
            <person name="Barry K."/>
            <person name="Bills G."/>
            <person name="Bluhm B."/>
            <person name="Cannon C."/>
            <person name="Castanera R."/>
            <person name="Culley D."/>
            <person name="Daum C."/>
            <person name="Ezra D."/>
            <person name="Gonzalez J."/>
            <person name="Henrissat B."/>
            <person name="Kuo A."/>
            <person name="Liang C."/>
            <person name="Lipzen A."/>
            <person name="Lutzoni F."/>
            <person name="Magnuson J."/>
            <person name="Mondo S."/>
            <person name="Nolan M."/>
            <person name="Ohm R."/>
            <person name="Pangilinan J."/>
            <person name="Park H.-J."/>
            <person name="Ramirez L."/>
            <person name="Alfaro M."/>
            <person name="Sun H."/>
            <person name="Tritt A."/>
            <person name="Yoshinaga Y."/>
            <person name="Zwiers L.-H."/>
            <person name="Turgeon B."/>
            <person name="Goodwin S."/>
            <person name="Spatafora J."/>
            <person name="Crous P."/>
            <person name="Grigoriev I."/>
        </authorList>
    </citation>
    <scope>NUCLEOTIDE SEQUENCE</scope>
    <source>
        <strain evidence="10">CBS 109.77</strain>
    </source>
</reference>
<evidence type="ECO:0000313" key="10">
    <source>
        <dbReference type="EMBL" id="KAF2793126.1"/>
    </source>
</evidence>
<feature type="non-terminal residue" evidence="10">
    <location>
        <position position="1"/>
    </location>
</feature>
<dbReference type="Pfam" id="PF01485">
    <property type="entry name" value="IBR"/>
    <property type="match status" value="1"/>
</dbReference>
<evidence type="ECO:0000259" key="9">
    <source>
        <dbReference type="PROSITE" id="PS51873"/>
    </source>
</evidence>
<keyword evidence="4" id="KW-0479">Metal-binding</keyword>
<keyword evidence="6" id="KW-0863">Zinc-finger</keyword>
<dbReference type="PANTHER" id="PTHR11685">
    <property type="entry name" value="RBR FAMILY RING FINGER AND IBR DOMAIN-CONTAINING"/>
    <property type="match status" value="1"/>
</dbReference>
<dbReference type="InterPro" id="IPR031127">
    <property type="entry name" value="E3_UB_ligase_RBR"/>
</dbReference>
<keyword evidence="3" id="KW-0808">Transferase</keyword>
<dbReference type="OrthoDB" id="9977870at2759"/>
<dbReference type="InterPro" id="IPR044066">
    <property type="entry name" value="TRIAD_supradom"/>
</dbReference>
<evidence type="ECO:0000256" key="7">
    <source>
        <dbReference type="ARBA" id="ARBA00022786"/>
    </source>
</evidence>
<keyword evidence="7" id="KW-0833">Ubl conjugation pathway</keyword>
<gene>
    <name evidence="10" type="ORF">K505DRAFT_203416</name>
</gene>
<keyword evidence="8" id="KW-0862">Zinc</keyword>
<dbReference type="InterPro" id="IPR002867">
    <property type="entry name" value="IBR_dom"/>
</dbReference>
<dbReference type="Proteomes" id="UP000799757">
    <property type="component" value="Unassembled WGS sequence"/>
</dbReference>
<feature type="non-terminal residue" evidence="10">
    <location>
        <position position="199"/>
    </location>
</feature>
<evidence type="ECO:0000256" key="6">
    <source>
        <dbReference type="ARBA" id="ARBA00022771"/>
    </source>
</evidence>
<sequence>HAQCSSCLDIHDIFDLLQLGCNRYGGEQAHAYCRECLEGLFESSVNDPSLFPPRCCSKPIEVFACAPFLSKDLLARFVEKKEELETPNPTYCSNPECAKWVKPANIRADSAKCLACSQKTCITCKAKQHTGLCPEDQDVKRLLVIAEELQWKACPKCKNMIELGRGCYHITCRCRYEFCYLCVAKWKTCTCLTWDERNI</sequence>
<dbReference type="Pfam" id="PF22191">
    <property type="entry name" value="IBR_1"/>
    <property type="match status" value="1"/>
</dbReference>
<accession>A0A6A6X9Q1</accession>
<evidence type="ECO:0000256" key="3">
    <source>
        <dbReference type="ARBA" id="ARBA00022679"/>
    </source>
</evidence>